<protein>
    <recommendedName>
        <fullName evidence="9">4-coumarate--CoA ligase</fullName>
    </recommendedName>
</protein>
<dbReference type="InterPro" id="IPR042099">
    <property type="entry name" value="ANL_N_sf"/>
</dbReference>
<comment type="pathway">
    <text evidence="1">Phytoalexin biosynthesis; 3,4',5-trihydroxystilbene biosynthesis; 3,4',5-trihydroxystilbene from trans-4-coumarate: step 1/2.</text>
</comment>
<dbReference type="PANTHER" id="PTHR43859:SF11">
    <property type="entry name" value="4-COUMARATE--COA LIGASE"/>
    <property type="match status" value="1"/>
</dbReference>
<dbReference type="PANTHER" id="PTHR43859">
    <property type="entry name" value="ACYL-ACTIVATING ENZYME"/>
    <property type="match status" value="1"/>
</dbReference>
<evidence type="ECO:0000256" key="3">
    <source>
        <dbReference type="ARBA" id="ARBA00022598"/>
    </source>
</evidence>
<dbReference type="Proteomes" id="UP001172457">
    <property type="component" value="Unassembled WGS sequence"/>
</dbReference>
<dbReference type="InterPro" id="IPR020845">
    <property type="entry name" value="AMP-binding_CS"/>
</dbReference>
<dbReference type="GO" id="GO:0016874">
    <property type="term" value="F:ligase activity"/>
    <property type="evidence" value="ECO:0007669"/>
    <property type="project" value="UniProtKB-KW"/>
</dbReference>
<comment type="similarity">
    <text evidence="2">Belongs to the ATP-dependent AMP-binding enzyme family.</text>
</comment>
<dbReference type="AlphaFoldDB" id="A0AA38W2E2"/>
<evidence type="ECO:0008006" key="9">
    <source>
        <dbReference type="Google" id="ProtNLM"/>
    </source>
</evidence>
<reference evidence="7" key="1">
    <citation type="submission" date="2023-03" db="EMBL/GenBank/DDBJ databases">
        <title>Chromosome-scale reference genome and RAD-based genetic map of yellow starthistle (Centaurea solstitialis) reveal putative structural variation and QTLs associated with invader traits.</title>
        <authorList>
            <person name="Reatini B."/>
            <person name="Cang F.A."/>
            <person name="Jiang Q."/>
            <person name="Mckibben M.T.W."/>
            <person name="Barker M.S."/>
            <person name="Rieseberg L.H."/>
            <person name="Dlugosch K.M."/>
        </authorList>
    </citation>
    <scope>NUCLEOTIDE SEQUENCE</scope>
    <source>
        <strain evidence="7">CAN-66</strain>
        <tissue evidence="7">Leaf</tissue>
    </source>
</reference>
<keyword evidence="3" id="KW-0436">Ligase</keyword>
<dbReference type="InterPro" id="IPR025110">
    <property type="entry name" value="AMP-bd_C"/>
</dbReference>
<dbReference type="Gene3D" id="3.30.300.30">
    <property type="match status" value="1"/>
</dbReference>
<dbReference type="InterPro" id="IPR045851">
    <property type="entry name" value="AMP-bd_C_sf"/>
</dbReference>
<dbReference type="Gene3D" id="3.40.50.12780">
    <property type="entry name" value="N-terminal domain of ligase-like"/>
    <property type="match status" value="1"/>
</dbReference>
<dbReference type="GO" id="GO:0009698">
    <property type="term" value="P:phenylpropanoid metabolic process"/>
    <property type="evidence" value="ECO:0007669"/>
    <property type="project" value="UniProtKB-KW"/>
</dbReference>
<dbReference type="PROSITE" id="PS00455">
    <property type="entry name" value="AMP_BINDING"/>
    <property type="match status" value="1"/>
</dbReference>
<dbReference type="InterPro" id="IPR000873">
    <property type="entry name" value="AMP-dep_synth/lig_dom"/>
</dbReference>
<accession>A0AA38W2E2</accession>
<evidence type="ECO:0000256" key="2">
    <source>
        <dbReference type="ARBA" id="ARBA00006432"/>
    </source>
</evidence>
<proteinExistence type="inferred from homology"/>
<evidence type="ECO:0000259" key="5">
    <source>
        <dbReference type="Pfam" id="PF00501"/>
    </source>
</evidence>
<feature type="domain" description="AMP-dependent synthetase/ligase" evidence="5">
    <location>
        <begin position="38"/>
        <end position="411"/>
    </location>
</feature>
<evidence type="ECO:0000256" key="1">
    <source>
        <dbReference type="ARBA" id="ARBA00004930"/>
    </source>
</evidence>
<dbReference type="SUPFAM" id="SSF56801">
    <property type="entry name" value="Acetyl-CoA synthetase-like"/>
    <property type="match status" value="1"/>
</dbReference>
<dbReference type="EMBL" id="JARYMX010000054">
    <property type="protein sequence ID" value="KAJ9536150.1"/>
    <property type="molecule type" value="Genomic_DNA"/>
</dbReference>
<keyword evidence="8" id="KW-1185">Reference proteome</keyword>
<evidence type="ECO:0000313" key="7">
    <source>
        <dbReference type="EMBL" id="KAJ9536150.1"/>
    </source>
</evidence>
<gene>
    <name evidence="7" type="ORF">OSB04_un000674</name>
</gene>
<evidence type="ECO:0000313" key="8">
    <source>
        <dbReference type="Proteomes" id="UP001172457"/>
    </source>
</evidence>
<organism evidence="7 8">
    <name type="scientific">Centaurea solstitialis</name>
    <name type="common">yellow star-thistle</name>
    <dbReference type="NCBI Taxonomy" id="347529"/>
    <lineage>
        <taxon>Eukaryota</taxon>
        <taxon>Viridiplantae</taxon>
        <taxon>Streptophyta</taxon>
        <taxon>Embryophyta</taxon>
        <taxon>Tracheophyta</taxon>
        <taxon>Spermatophyta</taxon>
        <taxon>Magnoliopsida</taxon>
        <taxon>eudicotyledons</taxon>
        <taxon>Gunneridae</taxon>
        <taxon>Pentapetalae</taxon>
        <taxon>asterids</taxon>
        <taxon>campanulids</taxon>
        <taxon>Asterales</taxon>
        <taxon>Asteraceae</taxon>
        <taxon>Carduoideae</taxon>
        <taxon>Cardueae</taxon>
        <taxon>Centaureinae</taxon>
        <taxon>Centaurea</taxon>
    </lineage>
</organism>
<evidence type="ECO:0000259" key="6">
    <source>
        <dbReference type="Pfam" id="PF13193"/>
    </source>
</evidence>
<evidence type="ECO:0000256" key="4">
    <source>
        <dbReference type="ARBA" id="ARBA00023051"/>
    </source>
</evidence>
<name>A0AA38W2E2_9ASTR</name>
<keyword evidence="4" id="KW-0587">Phenylpropanoid metabolism</keyword>
<dbReference type="Pfam" id="PF00501">
    <property type="entry name" value="AMP-binding"/>
    <property type="match status" value="1"/>
</dbReference>
<comment type="caution">
    <text evidence="7">The sequence shown here is derived from an EMBL/GenBank/DDBJ whole genome shotgun (WGS) entry which is preliminary data.</text>
</comment>
<feature type="domain" description="AMP-binding enzyme C-terminal" evidence="6">
    <location>
        <begin position="462"/>
        <end position="536"/>
    </location>
</feature>
<sequence length="566" mass="62402">MTKPAFILLDREMDGLYQCEANYVPLTPISFLERASFVYRKSPSVIYGDRVYTWSETHDRCVKLASALSVLGVNHREIVAALSPNTPALYELQFGVPMAGGVLSALNTRLDPPTLTTTLNLLEPKIIFVDHQFIQIVLEAFDLLSSKKPRLVVIGGKNRVAVPSDALDYDDLLSLGKPDFKIIYPNDERDPISISFTSGSTGEPKGAVYSHRAAYLNSLAVIFRYDMRKMPVFLWTVDMFRCNGWCFPWAVAALGGTNVCVREATAEVIFDSIVVHKVTHLCGAPILLDKIANSKTTEQRALPTKVDVIVAGPLPPSEIISKVESIGFEIHHGYGMTEALGPMTDRSLRKNDEKDNVGDERMKIKCREGTHNVLMEDVDVKDLETMTSVPSDGKTIGEVVFRGNVVMSGYLKNLEGTRKAFNGGWYRTGDLGIRNPSGDIMMKDRALDSITTKGEIVSTLDIEHVIKSHPSVMEVAVVGKPDINVGEIPSAFVTLKDDCFLSSNDIIKFCEEKLLPRSMVPINVSFGNLPVNSTGKILKYVLREKAKSIGIIPCTNGHKGVYTQSL</sequence>
<dbReference type="Pfam" id="PF13193">
    <property type="entry name" value="AMP-binding_C"/>
    <property type="match status" value="1"/>
</dbReference>